<sequence>MRAVNKAIARERHVTPTIDDILAKLNGATVFTKLNLNSGYHQIELDEASGYLTVFSTHVGLYQYKRLNFGVNSGAEQFQNLIQSALAGLQGMINISDDILVYAKNQQEHNERLVKCMQRLRKKSLTLNGDKCEFNKSSVEFFGHIFSSSGVSPSPTKVQSLIEAPPPSNWEEVRSILGLANYCARFIPNLATLSEPLRDLTRQSVPWSGRASRQILQ</sequence>
<evidence type="ECO:0000313" key="3">
    <source>
        <dbReference type="Proteomes" id="UP000230750"/>
    </source>
</evidence>
<dbReference type="Proteomes" id="UP000230750">
    <property type="component" value="Unassembled WGS sequence"/>
</dbReference>
<dbReference type="Gene3D" id="3.30.70.270">
    <property type="match status" value="2"/>
</dbReference>
<dbReference type="AlphaFoldDB" id="A0A2G8KV13"/>
<reference evidence="2 3" key="1">
    <citation type="journal article" date="2017" name="PLoS Biol.">
        <title>The sea cucumber genome provides insights into morphological evolution and visceral regeneration.</title>
        <authorList>
            <person name="Zhang X."/>
            <person name="Sun L."/>
            <person name="Yuan J."/>
            <person name="Sun Y."/>
            <person name="Gao Y."/>
            <person name="Zhang L."/>
            <person name="Li S."/>
            <person name="Dai H."/>
            <person name="Hamel J.F."/>
            <person name="Liu C."/>
            <person name="Yu Y."/>
            <person name="Liu S."/>
            <person name="Lin W."/>
            <person name="Guo K."/>
            <person name="Jin S."/>
            <person name="Xu P."/>
            <person name="Storey K.B."/>
            <person name="Huan P."/>
            <person name="Zhang T."/>
            <person name="Zhou Y."/>
            <person name="Zhang J."/>
            <person name="Lin C."/>
            <person name="Li X."/>
            <person name="Xing L."/>
            <person name="Huo D."/>
            <person name="Sun M."/>
            <person name="Wang L."/>
            <person name="Mercier A."/>
            <person name="Li F."/>
            <person name="Yang H."/>
            <person name="Xiang J."/>
        </authorList>
    </citation>
    <scope>NUCLEOTIDE SEQUENCE [LARGE SCALE GENOMIC DNA]</scope>
    <source>
        <strain evidence="2">Shaxun</strain>
        <tissue evidence="2">Muscle</tissue>
    </source>
</reference>
<dbReference type="PROSITE" id="PS50878">
    <property type="entry name" value="RT_POL"/>
    <property type="match status" value="1"/>
</dbReference>
<proteinExistence type="predicted"/>
<dbReference type="EMBL" id="MRZV01000353">
    <property type="protein sequence ID" value="PIK51858.1"/>
    <property type="molecule type" value="Genomic_DNA"/>
</dbReference>
<dbReference type="InterPro" id="IPR000477">
    <property type="entry name" value="RT_dom"/>
</dbReference>
<name>A0A2G8KV13_STIJA</name>
<dbReference type="InterPro" id="IPR050951">
    <property type="entry name" value="Retrovirus_Pol_polyprotein"/>
</dbReference>
<evidence type="ECO:0000313" key="2">
    <source>
        <dbReference type="EMBL" id="PIK51858.1"/>
    </source>
</evidence>
<dbReference type="InterPro" id="IPR043502">
    <property type="entry name" value="DNA/RNA_pol_sf"/>
</dbReference>
<dbReference type="CDD" id="cd01647">
    <property type="entry name" value="RT_LTR"/>
    <property type="match status" value="1"/>
</dbReference>
<feature type="domain" description="Reverse transcriptase" evidence="1">
    <location>
        <begin position="1"/>
        <end position="146"/>
    </location>
</feature>
<protein>
    <recommendedName>
        <fullName evidence="1">Reverse transcriptase domain-containing protein</fullName>
    </recommendedName>
</protein>
<dbReference type="PANTHER" id="PTHR37984:SF11">
    <property type="entry name" value="INTEGRASE CATALYTIC DOMAIN-CONTAINING PROTEIN"/>
    <property type="match status" value="1"/>
</dbReference>
<organism evidence="2 3">
    <name type="scientific">Stichopus japonicus</name>
    <name type="common">Sea cucumber</name>
    <dbReference type="NCBI Taxonomy" id="307972"/>
    <lineage>
        <taxon>Eukaryota</taxon>
        <taxon>Metazoa</taxon>
        <taxon>Echinodermata</taxon>
        <taxon>Eleutherozoa</taxon>
        <taxon>Echinozoa</taxon>
        <taxon>Holothuroidea</taxon>
        <taxon>Aspidochirotacea</taxon>
        <taxon>Aspidochirotida</taxon>
        <taxon>Stichopodidae</taxon>
        <taxon>Apostichopus</taxon>
    </lineage>
</organism>
<comment type="caution">
    <text evidence="2">The sequence shown here is derived from an EMBL/GenBank/DDBJ whole genome shotgun (WGS) entry which is preliminary data.</text>
</comment>
<evidence type="ECO:0000259" key="1">
    <source>
        <dbReference type="PROSITE" id="PS50878"/>
    </source>
</evidence>
<dbReference type="Pfam" id="PF00078">
    <property type="entry name" value="RVT_1"/>
    <property type="match status" value="1"/>
</dbReference>
<dbReference type="SUPFAM" id="SSF56672">
    <property type="entry name" value="DNA/RNA polymerases"/>
    <property type="match status" value="1"/>
</dbReference>
<dbReference type="OrthoDB" id="10053045at2759"/>
<dbReference type="PANTHER" id="PTHR37984">
    <property type="entry name" value="PROTEIN CBG26694"/>
    <property type="match status" value="1"/>
</dbReference>
<keyword evidence="3" id="KW-1185">Reference proteome</keyword>
<gene>
    <name evidence="2" type="ORF">BSL78_11235</name>
</gene>
<accession>A0A2G8KV13</accession>
<dbReference type="InterPro" id="IPR043128">
    <property type="entry name" value="Rev_trsase/Diguanyl_cyclase"/>
</dbReference>